<protein>
    <submittedName>
        <fullName evidence="2">DUF3549 domain-containing protein</fullName>
    </submittedName>
</protein>
<evidence type="ECO:0000313" key="4">
    <source>
        <dbReference type="Proteomes" id="UP000250928"/>
    </source>
</evidence>
<organism evidence="2 4">
    <name type="scientific">Candidatus Sedimenticola endophacoides</name>
    <dbReference type="NCBI Taxonomy" id="2548426"/>
    <lineage>
        <taxon>Bacteria</taxon>
        <taxon>Pseudomonadati</taxon>
        <taxon>Pseudomonadota</taxon>
        <taxon>Gammaproteobacteria</taxon>
        <taxon>Chromatiales</taxon>
        <taxon>Sedimenticolaceae</taxon>
        <taxon>Sedimenticola</taxon>
    </lineage>
</organism>
<comment type="caution">
    <text evidence="2">The sequence shown here is derived from an EMBL/GenBank/DDBJ whole genome shotgun (WGS) entry which is preliminary data.</text>
</comment>
<sequence>MNDDTISTITQFLESAGARLYIFDMGRRITRIGREAFLQFERTTRPYPFPMQRQAWFALLLRDARQRHEPFIWFLRFPLDEQGKLMQAARDDFMHRLVERLGERLQEQDPDGRLDAALKDNPYTFKPRDERMAVFHAQASRLLGHPPSKFFQHAERYFRGELGWDQWPFVGYQGIAEIAAQQAGGEIGPLLADSLPHLPERPLEALCHCLENEPLSLVTTQALANRLQRILEGEHPDVRLVAACIRAASSSVSPALKRQIMLDALGHPCASAVEILVAISGRAWESLLDAQVRARFLERLAENSAGQELFNQCLSDLLFIPGMRAPILEGVRAPQRSERLSEAIGALFASVT</sequence>
<dbReference type="Proteomes" id="UP000243361">
    <property type="component" value="Unassembled WGS sequence"/>
</dbReference>
<dbReference type="InterPro" id="IPR021936">
    <property type="entry name" value="DUF3549"/>
</dbReference>
<proteinExistence type="predicted"/>
<evidence type="ECO:0000313" key="2">
    <source>
        <dbReference type="EMBL" id="PUD99954.1"/>
    </source>
</evidence>
<accession>A0A657PVF7</accession>
<dbReference type="AlphaFoldDB" id="A0A657PVF7"/>
<reference evidence="1 3" key="1">
    <citation type="submission" date="2017-02" db="EMBL/GenBank/DDBJ databases">
        <title>Novel co-symbiosis in the unique lucinid bivalve Phacoides pectinatus.</title>
        <authorList>
            <person name="Lim S.J."/>
            <person name="Davis B.G."/>
            <person name="Gill D.E."/>
            <person name="Engel A.S."/>
            <person name="Anderson L.C."/>
            <person name="Campbell B.J."/>
        </authorList>
    </citation>
    <scope>NUCLEOTIDE SEQUENCE [LARGE SCALE GENOMIC DNA]</scope>
    <source>
        <strain evidence="1">LUC13016_P6</strain>
    </source>
</reference>
<dbReference type="EMBL" id="PQCO01000240">
    <property type="protein sequence ID" value="PUD99954.1"/>
    <property type="molecule type" value="Genomic_DNA"/>
</dbReference>
<dbReference type="Proteomes" id="UP000250928">
    <property type="component" value="Unassembled WGS sequence"/>
</dbReference>
<gene>
    <name evidence="1" type="ORF">B0D84_04595</name>
    <name evidence="2" type="ORF">C3L24_10040</name>
</gene>
<name>A0A657PVF7_9GAMM</name>
<keyword evidence="3" id="KW-1185">Reference proteome</keyword>
<reference evidence="2 4" key="2">
    <citation type="submission" date="2018-01" db="EMBL/GenBank/DDBJ databases">
        <title>Novel co-symbiosis in the lucinid bivalve Phacoides pectinatus.</title>
        <authorList>
            <person name="Lim S.J."/>
            <person name="Davis B.G."/>
            <person name="Gill D.E."/>
            <person name="Engel A.S."/>
            <person name="Anderson L.C."/>
            <person name="Campbell B.J."/>
        </authorList>
    </citation>
    <scope>NUCLEOTIDE SEQUENCE [LARGE SCALE GENOMIC DNA]</scope>
    <source>
        <strain evidence="2">N3_P5</strain>
    </source>
</reference>
<dbReference type="EMBL" id="MUIE01000294">
    <property type="protein sequence ID" value="OQX33461.1"/>
    <property type="molecule type" value="Genomic_DNA"/>
</dbReference>
<dbReference type="Pfam" id="PF12069">
    <property type="entry name" value="DUF3549"/>
    <property type="match status" value="1"/>
</dbReference>
<evidence type="ECO:0000313" key="3">
    <source>
        <dbReference type="Proteomes" id="UP000243361"/>
    </source>
</evidence>
<evidence type="ECO:0000313" key="1">
    <source>
        <dbReference type="EMBL" id="OQX33461.1"/>
    </source>
</evidence>